<sequence length="186" mass="20820">MIVHLNGWPGAGKLTVARVLARRLQARLLDNHTLHNVAASLCDRGTDAYWTLYEQVRDLAYDRIRALPSEAVLVMTNAFLQESPRDVEAWRLIRDLAAGRGERLVAVTLDCDLAENIVRVRRADRAGNRKLTDPEPLIAWRGEYHLIVDDAGDWVVIDNTRLTPEQAADRIVAHLGGLSLTGEPTR</sequence>
<evidence type="ECO:0000313" key="1">
    <source>
        <dbReference type="EMBL" id="KGM30479.1"/>
    </source>
</evidence>
<reference evidence="1 2" key="1">
    <citation type="submission" date="2014-01" db="EMBL/GenBank/DDBJ databases">
        <title>Genome sequence determination for a cystic fibrosis isolate, Inquilinus limosus.</title>
        <authorList>
            <person name="Pino M."/>
            <person name="Di Conza J."/>
            <person name="Gutkind G."/>
        </authorList>
    </citation>
    <scope>NUCLEOTIDE SEQUENCE [LARGE SCALE GENOMIC DNA]</scope>
    <source>
        <strain evidence="1 2">MP06</strain>
    </source>
</reference>
<dbReference type="Proteomes" id="UP000029995">
    <property type="component" value="Unassembled WGS sequence"/>
</dbReference>
<dbReference type="Gene3D" id="3.40.50.300">
    <property type="entry name" value="P-loop containing nucleotide triphosphate hydrolases"/>
    <property type="match status" value="1"/>
</dbReference>
<evidence type="ECO:0000313" key="2">
    <source>
        <dbReference type="Proteomes" id="UP000029995"/>
    </source>
</evidence>
<accession>A0A0A0CXG8</accession>
<organism evidence="1 2">
    <name type="scientific">Inquilinus limosus MP06</name>
    <dbReference type="NCBI Taxonomy" id="1398085"/>
    <lineage>
        <taxon>Bacteria</taxon>
        <taxon>Pseudomonadati</taxon>
        <taxon>Pseudomonadota</taxon>
        <taxon>Alphaproteobacteria</taxon>
        <taxon>Rhodospirillales</taxon>
        <taxon>Rhodospirillaceae</taxon>
        <taxon>Inquilinus</taxon>
    </lineage>
</organism>
<dbReference type="AlphaFoldDB" id="A0A0A0CXG8"/>
<protein>
    <recommendedName>
        <fullName evidence="3">Adenylylsulfate kinase</fullName>
    </recommendedName>
</protein>
<proteinExistence type="predicted"/>
<name>A0A0A0CXG8_9PROT</name>
<dbReference type="Pfam" id="PF13671">
    <property type="entry name" value="AAA_33"/>
    <property type="match status" value="1"/>
</dbReference>
<gene>
    <name evidence="1" type="ORF">P409_32765</name>
</gene>
<comment type="caution">
    <text evidence="1">The sequence shown here is derived from an EMBL/GenBank/DDBJ whole genome shotgun (WGS) entry which is preliminary data.</text>
</comment>
<dbReference type="InterPro" id="IPR027417">
    <property type="entry name" value="P-loop_NTPase"/>
</dbReference>
<dbReference type="SUPFAM" id="SSF52540">
    <property type="entry name" value="P-loop containing nucleoside triphosphate hydrolases"/>
    <property type="match status" value="1"/>
</dbReference>
<dbReference type="EMBL" id="JANX01000819">
    <property type="protein sequence ID" value="KGM30479.1"/>
    <property type="molecule type" value="Genomic_DNA"/>
</dbReference>
<evidence type="ECO:0008006" key="3">
    <source>
        <dbReference type="Google" id="ProtNLM"/>
    </source>
</evidence>
<dbReference type="OrthoDB" id="193997at2"/>
<dbReference type="RefSeq" id="WP_034848574.1">
    <property type="nucleotide sequence ID" value="NZ_JANX01000819.1"/>
</dbReference>